<evidence type="ECO:0000313" key="3">
    <source>
        <dbReference type="Proteomes" id="UP000709466"/>
    </source>
</evidence>
<organism evidence="2 3">
    <name type="scientific">Marivivens donghaensis</name>
    <dbReference type="NCBI Taxonomy" id="1699413"/>
    <lineage>
        <taxon>Bacteria</taxon>
        <taxon>Pseudomonadati</taxon>
        <taxon>Pseudomonadota</taxon>
        <taxon>Alphaproteobacteria</taxon>
        <taxon>Rhodobacterales</taxon>
        <taxon>Paracoccaceae</taxon>
        <taxon>Marivivens group</taxon>
        <taxon>Marivivens</taxon>
    </lineage>
</organism>
<comment type="caution">
    <text evidence="2">The sequence shown here is derived from an EMBL/GenBank/DDBJ whole genome shotgun (WGS) entry which is preliminary data.</text>
</comment>
<reference evidence="2 3" key="1">
    <citation type="submission" date="2020-03" db="EMBL/GenBank/DDBJ databases">
        <title>Bacterial isolates of synthetic phycosphere.</title>
        <authorList>
            <person name="Fu H."/>
            <person name="Moran M.A."/>
        </authorList>
    </citation>
    <scope>NUCLEOTIDE SEQUENCE [LARGE SCALE GENOMIC DNA]</scope>
    <source>
        <strain evidence="2 3">HF1</strain>
    </source>
</reference>
<protein>
    <submittedName>
        <fullName evidence="2">SIMPL domain-containing protein</fullName>
    </submittedName>
</protein>
<keyword evidence="1" id="KW-0732">Signal</keyword>
<dbReference type="RefSeq" id="WP_167637833.1">
    <property type="nucleotide sequence ID" value="NZ_JAATOP010000004.1"/>
</dbReference>
<dbReference type="InterPro" id="IPR007497">
    <property type="entry name" value="SIMPL/DUF541"/>
</dbReference>
<name>A0ABX0VWK0_9RHOB</name>
<accession>A0ABX0VWK0</accession>
<feature type="chain" id="PRO_5045814171" evidence="1">
    <location>
        <begin position="22"/>
        <end position="238"/>
    </location>
</feature>
<gene>
    <name evidence="2" type="ORF">HCZ30_08410</name>
</gene>
<sequence length="238" mass="24477">MNTFLTLASAGLLAGAPLVVAAQDAQTGTLTTTGMAQVEAPADMATVTLGVEAQGETSGEVLDSTSEAAEAILAALKENGIATEDIRTGSVSLIPRYGNRDDGSMDFGEIRGYSASNTVTFDVHDLTTLGDLISEVVGSGANTLQGVSFGLDDDQDLRDQARTEAVQDAMRRAQVLAEAASISLGGIQSIVDGDAGYNGGPSPMYRMSAADAPERSVPLEPGNITVTQSVTMSWTIGE</sequence>
<dbReference type="Gene3D" id="3.30.110.170">
    <property type="entry name" value="Protein of unknown function (DUF541), domain 1"/>
    <property type="match status" value="1"/>
</dbReference>
<dbReference type="InterPro" id="IPR052022">
    <property type="entry name" value="26kDa_periplasmic_antigen"/>
</dbReference>
<dbReference type="PANTHER" id="PTHR34387:SF2">
    <property type="entry name" value="SLR1258 PROTEIN"/>
    <property type="match status" value="1"/>
</dbReference>
<feature type="signal peptide" evidence="1">
    <location>
        <begin position="1"/>
        <end position="21"/>
    </location>
</feature>
<dbReference type="EMBL" id="JAATOP010000004">
    <property type="protein sequence ID" value="NIY72458.1"/>
    <property type="molecule type" value="Genomic_DNA"/>
</dbReference>
<dbReference type="Gene3D" id="3.30.70.2970">
    <property type="entry name" value="Protein of unknown function (DUF541), domain 2"/>
    <property type="match status" value="1"/>
</dbReference>
<dbReference type="PANTHER" id="PTHR34387">
    <property type="entry name" value="SLR1258 PROTEIN"/>
    <property type="match status" value="1"/>
</dbReference>
<evidence type="ECO:0000256" key="1">
    <source>
        <dbReference type="SAM" id="SignalP"/>
    </source>
</evidence>
<proteinExistence type="predicted"/>
<dbReference type="Proteomes" id="UP000709466">
    <property type="component" value="Unassembled WGS sequence"/>
</dbReference>
<keyword evidence="3" id="KW-1185">Reference proteome</keyword>
<evidence type="ECO:0000313" key="2">
    <source>
        <dbReference type="EMBL" id="NIY72458.1"/>
    </source>
</evidence>
<dbReference type="Pfam" id="PF04402">
    <property type="entry name" value="SIMPL"/>
    <property type="match status" value="1"/>
</dbReference>